<evidence type="ECO:0008006" key="4">
    <source>
        <dbReference type="Google" id="ProtNLM"/>
    </source>
</evidence>
<gene>
    <name evidence="2" type="ORF">Pma05_77490</name>
</gene>
<keyword evidence="3" id="KW-1185">Reference proteome</keyword>
<protein>
    <recommendedName>
        <fullName evidence="4">Integrase catalytic domain-containing protein</fullName>
    </recommendedName>
</protein>
<evidence type="ECO:0000256" key="1">
    <source>
        <dbReference type="SAM" id="MobiDB-lite"/>
    </source>
</evidence>
<reference evidence="2 3" key="1">
    <citation type="submission" date="2021-01" db="EMBL/GenBank/DDBJ databases">
        <title>Whole genome shotgun sequence of Plantactinospora mayteni NBRC 109088.</title>
        <authorList>
            <person name="Komaki H."/>
            <person name="Tamura T."/>
        </authorList>
    </citation>
    <scope>NUCLEOTIDE SEQUENCE [LARGE SCALE GENOMIC DNA]</scope>
    <source>
        <strain evidence="2 3">NBRC 109088</strain>
    </source>
</reference>
<proteinExistence type="predicted"/>
<dbReference type="Proteomes" id="UP000621500">
    <property type="component" value="Unassembled WGS sequence"/>
</dbReference>
<dbReference type="EMBL" id="BONX01000065">
    <property type="protein sequence ID" value="GIH01177.1"/>
    <property type="molecule type" value="Genomic_DNA"/>
</dbReference>
<feature type="region of interest" description="Disordered" evidence="1">
    <location>
        <begin position="1"/>
        <end position="23"/>
    </location>
</feature>
<accession>A0ABQ4F2N4</accession>
<evidence type="ECO:0000313" key="3">
    <source>
        <dbReference type="Proteomes" id="UP000621500"/>
    </source>
</evidence>
<name>A0ABQ4F2N4_9ACTN</name>
<organism evidence="2 3">
    <name type="scientific">Plantactinospora mayteni</name>
    <dbReference type="NCBI Taxonomy" id="566021"/>
    <lineage>
        <taxon>Bacteria</taxon>
        <taxon>Bacillati</taxon>
        <taxon>Actinomycetota</taxon>
        <taxon>Actinomycetes</taxon>
        <taxon>Micromonosporales</taxon>
        <taxon>Micromonosporaceae</taxon>
        <taxon>Plantactinospora</taxon>
    </lineage>
</organism>
<sequence>MRAHPRGALAGADSASARLDRPPARCSVRRRGLFSIVAKQAIRRGTFTSVNALIARVRDYVEHWNTPAGQFA</sequence>
<evidence type="ECO:0000313" key="2">
    <source>
        <dbReference type="EMBL" id="GIH01177.1"/>
    </source>
</evidence>
<comment type="caution">
    <text evidence="2">The sequence shown here is derived from an EMBL/GenBank/DDBJ whole genome shotgun (WGS) entry which is preliminary data.</text>
</comment>